<keyword evidence="2" id="KW-1185">Reference proteome</keyword>
<accession>A0A9P6AE03</accession>
<evidence type="ECO:0000313" key="1">
    <source>
        <dbReference type="EMBL" id="KAF9503459.1"/>
    </source>
</evidence>
<sequence length="113" mass="12336">MVQNSVLFSAVPHRLAAACEALLHLEPDPTLPSCPCLKCATTPSAETGDAPLSIVFSNMNAPVSFLPGADERVPHIRGRHFFHPGRAPIRSFIYWVLVHGHTHHPSIEIWSGP</sequence>
<protein>
    <submittedName>
        <fullName evidence="1">Uncharacterized protein</fullName>
    </submittedName>
</protein>
<organism evidence="1 2">
    <name type="scientific">Hydnum rufescens UP504</name>
    <dbReference type="NCBI Taxonomy" id="1448309"/>
    <lineage>
        <taxon>Eukaryota</taxon>
        <taxon>Fungi</taxon>
        <taxon>Dikarya</taxon>
        <taxon>Basidiomycota</taxon>
        <taxon>Agaricomycotina</taxon>
        <taxon>Agaricomycetes</taxon>
        <taxon>Cantharellales</taxon>
        <taxon>Hydnaceae</taxon>
        <taxon>Hydnum</taxon>
    </lineage>
</organism>
<dbReference type="EMBL" id="MU129355">
    <property type="protein sequence ID" value="KAF9503459.1"/>
    <property type="molecule type" value="Genomic_DNA"/>
</dbReference>
<comment type="caution">
    <text evidence="1">The sequence shown here is derived from an EMBL/GenBank/DDBJ whole genome shotgun (WGS) entry which is preliminary data.</text>
</comment>
<name>A0A9P6AE03_9AGAM</name>
<proteinExistence type="predicted"/>
<evidence type="ECO:0000313" key="2">
    <source>
        <dbReference type="Proteomes" id="UP000886523"/>
    </source>
</evidence>
<dbReference type="Proteomes" id="UP000886523">
    <property type="component" value="Unassembled WGS sequence"/>
</dbReference>
<reference evidence="1" key="1">
    <citation type="journal article" date="2020" name="Nat. Commun.">
        <title>Large-scale genome sequencing of mycorrhizal fungi provides insights into the early evolution of symbiotic traits.</title>
        <authorList>
            <person name="Miyauchi S."/>
            <person name="Kiss E."/>
            <person name="Kuo A."/>
            <person name="Drula E."/>
            <person name="Kohler A."/>
            <person name="Sanchez-Garcia M."/>
            <person name="Morin E."/>
            <person name="Andreopoulos B."/>
            <person name="Barry K.W."/>
            <person name="Bonito G."/>
            <person name="Buee M."/>
            <person name="Carver A."/>
            <person name="Chen C."/>
            <person name="Cichocki N."/>
            <person name="Clum A."/>
            <person name="Culley D."/>
            <person name="Crous P.W."/>
            <person name="Fauchery L."/>
            <person name="Girlanda M."/>
            <person name="Hayes R.D."/>
            <person name="Keri Z."/>
            <person name="LaButti K."/>
            <person name="Lipzen A."/>
            <person name="Lombard V."/>
            <person name="Magnuson J."/>
            <person name="Maillard F."/>
            <person name="Murat C."/>
            <person name="Nolan M."/>
            <person name="Ohm R.A."/>
            <person name="Pangilinan J."/>
            <person name="Pereira M.F."/>
            <person name="Perotto S."/>
            <person name="Peter M."/>
            <person name="Pfister S."/>
            <person name="Riley R."/>
            <person name="Sitrit Y."/>
            <person name="Stielow J.B."/>
            <person name="Szollosi G."/>
            <person name="Zifcakova L."/>
            <person name="Stursova M."/>
            <person name="Spatafora J.W."/>
            <person name="Tedersoo L."/>
            <person name="Vaario L.M."/>
            <person name="Yamada A."/>
            <person name="Yan M."/>
            <person name="Wang P."/>
            <person name="Xu J."/>
            <person name="Bruns T."/>
            <person name="Baldrian P."/>
            <person name="Vilgalys R."/>
            <person name="Dunand C."/>
            <person name="Henrissat B."/>
            <person name="Grigoriev I.V."/>
            <person name="Hibbett D."/>
            <person name="Nagy L.G."/>
            <person name="Martin F.M."/>
        </authorList>
    </citation>
    <scope>NUCLEOTIDE SEQUENCE</scope>
    <source>
        <strain evidence="1">UP504</strain>
    </source>
</reference>
<gene>
    <name evidence="1" type="ORF">BS47DRAFT_806799</name>
</gene>
<dbReference type="AlphaFoldDB" id="A0A9P6AE03"/>